<accession>A0A4E0RZU7</accession>
<reference evidence="1" key="1">
    <citation type="submission" date="2019-03" db="EMBL/GenBank/DDBJ databases">
        <title>Improved annotation for the trematode Fasciola hepatica.</title>
        <authorList>
            <person name="Choi Y.-J."/>
            <person name="Martin J."/>
            <person name="Mitreva M."/>
        </authorList>
    </citation>
    <scope>NUCLEOTIDE SEQUENCE [LARGE SCALE GENOMIC DNA]</scope>
</reference>
<evidence type="ECO:0000313" key="2">
    <source>
        <dbReference type="Proteomes" id="UP000230066"/>
    </source>
</evidence>
<proteinExistence type="predicted"/>
<gene>
    <name evidence="1" type="ORF">D915_006112</name>
</gene>
<comment type="caution">
    <text evidence="1">The sequence shown here is derived from an EMBL/GenBank/DDBJ whole genome shotgun (WGS) entry which is preliminary data.</text>
</comment>
<dbReference type="AlphaFoldDB" id="A0A4E0RZU7"/>
<dbReference type="Proteomes" id="UP000230066">
    <property type="component" value="Unassembled WGS sequence"/>
</dbReference>
<protein>
    <submittedName>
        <fullName evidence="1">Uncharacterized protein</fullName>
    </submittedName>
</protein>
<sequence length="178" mass="20632">MNQFASDLGSESTDMLLIPDDFEQQVAECQHFLKSLRTQPEFHSLEDPLPSSQWKELAMFEITYVELKVWLDRTRSLIQNRRNTSLSRCESYLTQDCLTELTMRETDLNRLRTLSANLNRPRGCQTLGDLKLTGSRSSTRVAAEMEEVELLWELTTAELAKQSYQCNYERTIRGLLMA</sequence>
<organism evidence="1 2">
    <name type="scientific">Fasciola hepatica</name>
    <name type="common">Liver fluke</name>
    <dbReference type="NCBI Taxonomy" id="6192"/>
    <lineage>
        <taxon>Eukaryota</taxon>
        <taxon>Metazoa</taxon>
        <taxon>Spiralia</taxon>
        <taxon>Lophotrochozoa</taxon>
        <taxon>Platyhelminthes</taxon>
        <taxon>Trematoda</taxon>
        <taxon>Digenea</taxon>
        <taxon>Plagiorchiida</taxon>
        <taxon>Echinostomata</taxon>
        <taxon>Echinostomatoidea</taxon>
        <taxon>Fasciolidae</taxon>
        <taxon>Fasciola</taxon>
    </lineage>
</organism>
<name>A0A4E0RZU7_FASHE</name>
<evidence type="ECO:0000313" key="1">
    <source>
        <dbReference type="EMBL" id="THD22920.1"/>
    </source>
</evidence>
<keyword evidence="2" id="KW-1185">Reference proteome</keyword>
<dbReference type="EMBL" id="JXXN02002442">
    <property type="protein sequence ID" value="THD22920.1"/>
    <property type="molecule type" value="Genomic_DNA"/>
</dbReference>